<feature type="region of interest" description="Disordered" evidence="1">
    <location>
        <begin position="1"/>
        <end position="27"/>
    </location>
</feature>
<keyword evidence="3" id="KW-1185">Reference proteome</keyword>
<feature type="compositionally biased region" description="Basic and acidic residues" evidence="1">
    <location>
        <begin position="1"/>
        <end position="12"/>
    </location>
</feature>
<reference evidence="2" key="1">
    <citation type="submission" date="2021-06" db="EMBL/GenBank/DDBJ databases">
        <title>New haloarchaea isolates fom saline soil.</title>
        <authorList>
            <person name="Duran-Viseras A."/>
            <person name="Sanchez-Porro C.S."/>
            <person name="Ventosa A."/>
        </authorList>
    </citation>
    <scope>NUCLEOTIDE SEQUENCE</scope>
    <source>
        <strain evidence="2">JCM 18369</strain>
    </source>
</reference>
<accession>A0AA41G5J8</accession>
<protein>
    <submittedName>
        <fullName evidence="2">Uncharacterized protein</fullName>
    </submittedName>
</protein>
<dbReference type="Proteomes" id="UP001166304">
    <property type="component" value="Unassembled WGS sequence"/>
</dbReference>
<evidence type="ECO:0000313" key="2">
    <source>
        <dbReference type="EMBL" id="MBV0903918.1"/>
    </source>
</evidence>
<comment type="caution">
    <text evidence="2">The sequence shown here is derived from an EMBL/GenBank/DDBJ whole genome shotgun (WGS) entry which is preliminary data.</text>
</comment>
<gene>
    <name evidence="2" type="ORF">KTS37_19205</name>
</gene>
<name>A0AA41G5J8_9EURY</name>
<evidence type="ECO:0000256" key="1">
    <source>
        <dbReference type="SAM" id="MobiDB-lite"/>
    </source>
</evidence>
<dbReference type="EMBL" id="JAHQXE010000010">
    <property type="protein sequence ID" value="MBV0903918.1"/>
    <property type="molecule type" value="Genomic_DNA"/>
</dbReference>
<dbReference type="AlphaFoldDB" id="A0AA41G5J8"/>
<proteinExistence type="predicted"/>
<organism evidence="2 3">
    <name type="scientific">Haloarcula salina</name>
    <dbReference type="NCBI Taxonomy" id="1429914"/>
    <lineage>
        <taxon>Archaea</taxon>
        <taxon>Methanobacteriati</taxon>
        <taxon>Methanobacteriota</taxon>
        <taxon>Stenosarchaea group</taxon>
        <taxon>Halobacteria</taxon>
        <taxon>Halobacteriales</taxon>
        <taxon>Haloarculaceae</taxon>
        <taxon>Haloarcula</taxon>
    </lineage>
</organism>
<sequence>MPISSQDERQDSVRFSGTVDPGDSETLTYDISQGARVEELRVRIYRGAELDLEVFPFVERGEGRREPLVTLMGRDAIVGDADFFEFPVSVPVDEPQTVGVEAEHVGSEFSLDYQVTMVLDYEGGVDRGLFSMFRGWL</sequence>
<dbReference type="RefSeq" id="WP_217284974.1">
    <property type="nucleotide sequence ID" value="NZ_JAHQXE010000010.1"/>
</dbReference>
<evidence type="ECO:0000313" key="3">
    <source>
        <dbReference type="Proteomes" id="UP001166304"/>
    </source>
</evidence>